<reference evidence="1 2" key="2">
    <citation type="journal article" date="2019" name="G3 (Bethesda)">
        <title>Hybrid Assembly of the Genome of the Entomopathogenic Nematode Steinernema carpocapsae Identifies the X-Chromosome.</title>
        <authorList>
            <person name="Serra L."/>
            <person name="Macchietto M."/>
            <person name="Macias-Munoz A."/>
            <person name="McGill C.J."/>
            <person name="Rodriguez I.M."/>
            <person name="Rodriguez B."/>
            <person name="Murad R."/>
            <person name="Mortazavi A."/>
        </authorList>
    </citation>
    <scope>NUCLEOTIDE SEQUENCE [LARGE SCALE GENOMIC DNA]</scope>
    <source>
        <strain evidence="1 2">ALL</strain>
    </source>
</reference>
<reference evidence="1 2" key="1">
    <citation type="journal article" date="2015" name="Genome Biol.">
        <title>Comparative genomics of Steinernema reveals deeply conserved gene regulatory networks.</title>
        <authorList>
            <person name="Dillman A.R."/>
            <person name="Macchietto M."/>
            <person name="Porter C.F."/>
            <person name="Rogers A."/>
            <person name="Williams B."/>
            <person name="Antoshechkin I."/>
            <person name="Lee M.M."/>
            <person name="Goodwin Z."/>
            <person name="Lu X."/>
            <person name="Lewis E.E."/>
            <person name="Goodrich-Blair H."/>
            <person name="Stock S.P."/>
            <person name="Adams B.J."/>
            <person name="Sternberg P.W."/>
            <person name="Mortazavi A."/>
        </authorList>
    </citation>
    <scope>NUCLEOTIDE SEQUENCE [LARGE SCALE GENOMIC DNA]</scope>
    <source>
        <strain evidence="1 2">ALL</strain>
    </source>
</reference>
<evidence type="ECO:0000313" key="1">
    <source>
        <dbReference type="EMBL" id="TKR88733.1"/>
    </source>
</evidence>
<name>A0A4U5NZG3_STECR</name>
<accession>A0A4U5NZG3</accession>
<dbReference type="AlphaFoldDB" id="A0A4U5NZG3"/>
<organism evidence="1 2">
    <name type="scientific">Steinernema carpocapsae</name>
    <name type="common">Entomopathogenic nematode</name>
    <dbReference type="NCBI Taxonomy" id="34508"/>
    <lineage>
        <taxon>Eukaryota</taxon>
        <taxon>Metazoa</taxon>
        <taxon>Ecdysozoa</taxon>
        <taxon>Nematoda</taxon>
        <taxon>Chromadorea</taxon>
        <taxon>Rhabditida</taxon>
        <taxon>Tylenchina</taxon>
        <taxon>Panagrolaimomorpha</taxon>
        <taxon>Strongyloidoidea</taxon>
        <taxon>Steinernematidae</taxon>
        <taxon>Steinernema</taxon>
    </lineage>
</organism>
<sequence length="84" mass="8812">MLQINKNLPVLALSPKPNPNTIIVSNSSSRASFDGSFPDSPGDVNLAAAISIIRNCLFVFDASIRVEWIADPSGWRGSILGGGG</sequence>
<gene>
    <name evidence="1" type="ORF">L596_012931</name>
</gene>
<evidence type="ECO:0000313" key="2">
    <source>
        <dbReference type="Proteomes" id="UP000298663"/>
    </source>
</evidence>
<dbReference type="EMBL" id="AZBU02000003">
    <property type="protein sequence ID" value="TKR88733.1"/>
    <property type="molecule type" value="Genomic_DNA"/>
</dbReference>
<comment type="caution">
    <text evidence="1">The sequence shown here is derived from an EMBL/GenBank/DDBJ whole genome shotgun (WGS) entry which is preliminary data.</text>
</comment>
<protein>
    <submittedName>
        <fullName evidence="1">Uncharacterized protein</fullName>
    </submittedName>
</protein>
<proteinExistence type="predicted"/>
<dbReference type="Proteomes" id="UP000298663">
    <property type="component" value="Unassembled WGS sequence"/>
</dbReference>
<keyword evidence="2" id="KW-1185">Reference proteome</keyword>